<dbReference type="Pfam" id="PF00059">
    <property type="entry name" value="Lectin_C"/>
    <property type="match status" value="1"/>
</dbReference>
<evidence type="ECO:0000313" key="2">
    <source>
        <dbReference type="EMBL" id="VDP64037.1"/>
    </source>
</evidence>
<protein>
    <submittedName>
        <fullName evidence="4">C-type lectin domain-containing protein</fullName>
    </submittedName>
</protein>
<accession>A0A183KRK0</accession>
<proteinExistence type="predicted"/>
<dbReference type="InterPro" id="IPR050111">
    <property type="entry name" value="C-type_lectin/snaclec_domain"/>
</dbReference>
<dbReference type="SMART" id="SM00034">
    <property type="entry name" value="CLECT"/>
    <property type="match status" value="1"/>
</dbReference>
<dbReference type="WBParaSite" id="SCUD_0001768901-mRNA-1">
    <property type="protein sequence ID" value="SCUD_0001768901-mRNA-1"/>
    <property type="gene ID" value="SCUD_0001768901"/>
</dbReference>
<dbReference type="EMBL" id="UZAK01040089">
    <property type="protein sequence ID" value="VDP64037.1"/>
    <property type="molecule type" value="Genomic_DNA"/>
</dbReference>
<gene>
    <name evidence="2" type="ORF">SCUD_LOCUS17686</name>
</gene>
<reference evidence="4" key="1">
    <citation type="submission" date="2016-06" db="UniProtKB">
        <authorList>
            <consortium name="WormBaseParasite"/>
        </authorList>
    </citation>
    <scope>IDENTIFICATION</scope>
</reference>
<dbReference type="Gene3D" id="3.10.100.10">
    <property type="entry name" value="Mannose-Binding Protein A, subunit A"/>
    <property type="match status" value="1"/>
</dbReference>
<dbReference type="PROSITE" id="PS50041">
    <property type="entry name" value="C_TYPE_LECTIN_2"/>
    <property type="match status" value="1"/>
</dbReference>
<dbReference type="PANTHER" id="PTHR22803">
    <property type="entry name" value="MANNOSE, PHOSPHOLIPASE, LECTIN RECEPTOR RELATED"/>
    <property type="match status" value="1"/>
</dbReference>
<sequence length="255" mass="29786">MDFSVFPSTDTSTTLNELENPENCISVTDRHHRYSWDINDCMEEKSFICQLSKLDLLLQQQQRQTTVMDDRREIKSPLTTTTTITTTCTEKSFPIRSKVGPYCYSGLLNDAIDWSNAESICRNMHANAHLVSIHSHAELNEITEIIHLDSQSMRTTWIGLYESNFAYKWSDQTDINYIPVSADISKESRHYMQDCFVLDSALQDQLEEEDTTMEDKWKEIKEVPLSTCYVLSRKKHRHKECIFIKILDHDSRKEE</sequence>
<evidence type="ECO:0000259" key="1">
    <source>
        <dbReference type="PROSITE" id="PS50041"/>
    </source>
</evidence>
<reference evidence="2 3" key="2">
    <citation type="submission" date="2018-11" db="EMBL/GenBank/DDBJ databases">
        <authorList>
            <consortium name="Pathogen Informatics"/>
        </authorList>
    </citation>
    <scope>NUCLEOTIDE SEQUENCE [LARGE SCALE GENOMIC DNA]</scope>
    <source>
        <strain evidence="2">Dakar</strain>
        <strain evidence="3">Dakar, Senegal</strain>
    </source>
</reference>
<dbReference type="InterPro" id="IPR001304">
    <property type="entry name" value="C-type_lectin-like"/>
</dbReference>
<dbReference type="AlphaFoldDB" id="A0A183KRK0"/>
<evidence type="ECO:0000313" key="4">
    <source>
        <dbReference type="WBParaSite" id="SCUD_0001768901-mRNA-1"/>
    </source>
</evidence>
<evidence type="ECO:0000313" key="3">
    <source>
        <dbReference type="Proteomes" id="UP000279833"/>
    </source>
</evidence>
<dbReference type="InterPro" id="IPR016186">
    <property type="entry name" value="C-type_lectin-like/link_sf"/>
</dbReference>
<feature type="domain" description="C-type lectin" evidence="1">
    <location>
        <begin position="99"/>
        <end position="219"/>
    </location>
</feature>
<name>A0A183KRK0_9TREM</name>
<dbReference type="InterPro" id="IPR016187">
    <property type="entry name" value="CTDL_fold"/>
</dbReference>
<organism evidence="4">
    <name type="scientific">Schistosoma curassoni</name>
    <dbReference type="NCBI Taxonomy" id="6186"/>
    <lineage>
        <taxon>Eukaryota</taxon>
        <taxon>Metazoa</taxon>
        <taxon>Spiralia</taxon>
        <taxon>Lophotrochozoa</taxon>
        <taxon>Platyhelminthes</taxon>
        <taxon>Trematoda</taxon>
        <taxon>Digenea</taxon>
        <taxon>Strigeidida</taxon>
        <taxon>Schistosomatoidea</taxon>
        <taxon>Schistosomatidae</taxon>
        <taxon>Schistosoma</taxon>
    </lineage>
</organism>
<dbReference type="SUPFAM" id="SSF56436">
    <property type="entry name" value="C-type lectin-like"/>
    <property type="match status" value="1"/>
</dbReference>
<keyword evidence="3" id="KW-1185">Reference proteome</keyword>
<dbReference type="STRING" id="6186.A0A183KRK0"/>
<dbReference type="Proteomes" id="UP000279833">
    <property type="component" value="Unassembled WGS sequence"/>
</dbReference>